<dbReference type="AlphaFoldDB" id="A0A915Q628"/>
<keyword evidence="2" id="KW-1185">Reference proteome</keyword>
<organism evidence="2 3">
    <name type="scientific">Setaria digitata</name>
    <dbReference type="NCBI Taxonomy" id="48799"/>
    <lineage>
        <taxon>Eukaryota</taxon>
        <taxon>Metazoa</taxon>
        <taxon>Ecdysozoa</taxon>
        <taxon>Nematoda</taxon>
        <taxon>Chromadorea</taxon>
        <taxon>Rhabditida</taxon>
        <taxon>Spirurina</taxon>
        <taxon>Spiruromorpha</taxon>
        <taxon>Filarioidea</taxon>
        <taxon>Setariidae</taxon>
        <taxon>Setaria</taxon>
    </lineage>
</organism>
<feature type="transmembrane region" description="Helical" evidence="1">
    <location>
        <begin position="103"/>
        <end position="123"/>
    </location>
</feature>
<keyword evidence="1" id="KW-0472">Membrane</keyword>
<sequence>MYIIEKWGWVYAEWHSAEECGMCGVAEWRSVEGCGMCSVCGAERRRAGKSVRVLLAAIQLSSGIDKSVVSTVVTIVVVVAAVTAIVVIVIVVAVVMITHSLTYEWLVVSFIISISKLATPLVLDAPVILPVKATQPSLLSHLQAFIQ</sequence>
<protein>
    <submittedName>
        <fullName evidence="3">Uncharacterized protein</fullName>
    </submittedName>
</protein>
<feature type="transmembrane region" description="Helical" evidence="1">
    <location>
        <begin position="68"/>
        <end position="97"/>
    </location>
</feature>
<proteinExistence type="predicted"/>
<keyword evidence="1" id="KW-1133">Transmembrane helix</keyword>
<dbReference type="Proteomes" id="UP000887581">
    <property type="component" value="Unplaced"/>
</dbReference>
<dbReference type="WBParaSite" id="sdigi.contig67.g3486.t1">
    <property type="protein sequence ID" value="sdigi.contig67.g3486.t1"/>
    <property type="gene ID" value="sdigi.contig67.g3486"/>
</dbReference>
<keyword evidence="1" id="KW-0812">Transmembrane</keyword>
<evidence type="ECO:0000313" key="2">
    <source>
        <dbReference type="Proteomes" id="UP000887581"/>
    </source>
</evidence>
<accession>A0A915Q628</accession>
<reference evidence="3" key="1">
    <citation type="submission" date="2022-11" db="UniProtKB">
        <authorList>
            <consortium name="WormBaseParasite"/>
        </authorList>
    </citation>
    <scope>IDENTIFICATION</scope>
</reference>
<name>A0A915Q628_9BILA</name>
<evidence type="ECO:0000256" key="1">
    <source>
        <dbReference type="SAM" id="Phobius"/>
    </source>
</evidence>
<evidence type="ECO:0000313" key="3">
    <source>
        <dbReference type="WBParaSite" id="sdigi.contig67.g3486.t1"/>
    </source>
</evidence>